<accession>A0A506PJF3</accession>
<name>A0A506PJF3_9FLAO</name>
<dbReference type="Gene3D" id="1.20.5.780">
    <property type="entry name" value="Single helix bin"/>
    <property type="match status" value="1"/>
</dbReference>
<dbReference type="PANTHER" id="PTHR35401">
    <property type="entry name" value="COPG FAMILY HELIX-TURN-HELIX PROTEIN-RELATED-RELATED"/>
    <property type="match status" value="1"/>
</dbReference>
<keyword evidence="4" id="KW-1185">Reference proteome</keyword>
<dbReference type="PANTHER" id="PTHR35401:SF2">
    <property type="entry name" value="ABC-TYPE TRANSPORT SYSTEM"/>
    <property type="match status" value="1"/>
</dbReference>
<comment type="similarity">
    <text evidence="2">Belongs to the TacA antitoxin family.</text>
</comment>
<comment type="caution">
    <text evidence="3">The sequence shown here is derived from an EMBL/GenBank/DDBJ whole genome shotgun (WGS) entry which is preliminary data.</text>
</comment>
<dbReference type="RefSeq" id="WP_140989796.1">
    <property type="nucleotide sequence ID" value="NZ_VHIQ01000003.1"/>
</dbReference>
<evidence type="ECO:0000256" key="1">
    <source>
        <dbReference type="ARBA" id="ARBA00022649"/>
    </source>
</evidence>
<dbReference type="EMBL" id="VHIQ01000003">
    <property type="protein sequence ID" value="TPV33921.1"/>
    <property type="molecule type" value="Genomic_DNA"/>
</dbReference>
<dbReference type="AlphaFoldDB" id="A0A506PJF3"/>
<dbReference type="InterPro" id="IPR014795">
    <property type="entry name" value="TacA_1-like"/>
</dbReference>
<dbReference type="OrthoDB" id="595305at2"/>
<dbReference type="Pfam" id="PF08681">
    <property type="entry name" value="TacA1"/>
    <property type="match status" value="1"/>
</dbReference>
<reference evidence="3 4" key="1">
    <citation type="submission" date="2019-06" db="EMBL/GenBank/DDBJ databases">
        <title>Flavobacteriaceae Paucihalobacterium erythroidium CWB-1, complete genome.</title>
        <authorList>
            <person name="Wu S."/>
        </authorList>
    </citation>
    <scope>NUCLEOTIDE SEQUENCE [LARGE SCALE GENOMIC DNA]</scope>
    <source>
        <strain evidence="3 4">CWB-1</strain>
    </source>
</reference>
<dbReference type="SUPFAM" id="SSF47598">
    <property type="entry name" value="Ribbon-helix-helix"/>
    <property type="match status" value="1"/>
</dbReference>
<evidence type="ECO:0000313" key="3">
    <source>
        <dbReference type="EMBL" id="TPV33921.1"/>
    </source>
</evidence>
<proteinExistence type="inferred from homology"/>
<evidence type="ECO:0000256" key="2">
    <source>
        <dbReference type="ARBA" id="ARBA00049988"/>
    </source>
</evidence>
<evidence type="ECO:0000313" key="4">
    <source>
        <dbReference type="Proteomes" id="UP000317332"/>
    </source>
</evidence>
<protein>
    <submittedName>
        <fullName evidence="3">DUF1778 domain-containing protein</fullName>
    </submittedName>
</protein>
<organism evidence="3 4">
    <name type="scientific">Paucihalobacter ruber</name>
    <dbReference type="NCBI Taxonomy" id="2567861"/>
    <lineage>
        <taxon>Bacteria</taxon>
        <taxon>Pseudomonadati</taxon>
        <taxon>Bacteroidota</taxon>
        <taxon>Flavobacteriia</taxon>
        <taxon>Flavobacteriales</taxon>
        <taxon>Flavobacteriaceae</taxon>
        <taxon>Paucihalobacter</taxon>
    </lineage>
</organism>
<dbReference type="InterPro" id="IPR010985">
    <property type="entry name" value="Ribbon_hlx_hlx"/>
</dbReference>
<sequence>MEAQLNKDERIELRVSSTDKRIFKKAQKLSGDKSFSSFIIRVVKQQAEEIVAKNDRIIATEKDRKVFFDAVFGNPKPNQNLVEAAKRYKSKKA</sequence>
<dbReference type="Proteomes" id="UP000317332">
    <property type="component" value="Unassembled WGS sequence"/>
</dbReference>
<dbReference type="GO" id="GO:0006355">
    <property type="term" value="P:regulation of DNA-templated transcription"/>
    <property type="evidence" value="ECO:0007669"/>
    <property type="project" value="InterPro"/>
</dbReference>
<gene>
    <name evidence="3" type="ORF">FJ651_07115</name>
</gene>
<keyword evidence="1" id="KW-1277">Toxin-antitoxin system</keyword>